<dbReference type="AlphaFoldDB" id="A0A0E9NMM7"/>
<sequence length="105" mass="11520">MTEIPYPTAGGCYPQGNVYPRCVCGASVSQGGCLHPDQIKRRKFPKFSIALLTACENYSSHYGWIHPPSSPQYRSRAHSSAGAAVYNCRISHPYGNPICRSMLKA</sequence>
<organism evidence="1 2">
    <name type="scientific">Saitoella complicata (strain BCRC 22490 / CBS 7301 / JCM 7358 / NBRC 10748 / NRRL Y-17804)</name>
    <dbReference type="NCBI Taxonomy" id="698492"/>
    <lineage>
        <taxon>Eukaryota</taxon>
        <taxon>Fungi</taxon>
        <taxon>Dikarya</taxon>
        <taxon>Ascomycota</taxon>
        <taxon>Taphrinomycotina</taxon>
        <taxon>Taphrinomycotina incertae sedis</taxon>
        <taxon>Saitoella</taxon>
    </lineage>
</organism>
<proteinExistence type="predicted"/>
<accession>A0A0E9NMM7</accession>
<name>A0A0E9NMM7_SAICN</name>
<reference evidence="1 2" key="1">
    <citation type="journal article" date="2011" name="J. Gen. Appl. Microbiol.">
        <title>Draft genome sequencing of the enigmatic yeast Saitoella complicata.</title>
        <authorList>
            <person name="Nishida H."/>
            <person name="Hamamoto M."/>
            <person name="Sugiyama J."/>
        </authorList>
    </citation>
    <scope>NUCLEOTIDE SEQUENCE [LARGE SCALE GENOMIC DNA]</scope>
    <source>
        <strain evidence="1 2">NRRL Y-17804</strain>
    </source>
</reference>
<protein>
    <submittedName>
        <fullName evidence="1">Uncharacterized protein</fullName>
    </submittedName>
</protein>
<evidence type="ECO:0000313" key="1">
    <source>
        <dbReference type="EMBL" id="GAO50921.1"/>
    </source>
</evidence>
<evidence type="ECO:0000313" key="2">
    <source>
        <dbReference type="Proteomes" id="UP000033140"/>
    </source>
</evidence>
<dbReference type="Proteomes" id="UP000033140">
    <property type="component" value="Unassembled WGS sequence"/>
</dbReference>
<gene>
    <name evidence="1" type="ORF">G7K_5040-t1</name>
</gene>
<dbReference type="EMBL" id="BACD03000038">
    <property type="protein sequence ID" value="GAO50921.1"/>
    <property type="molecule type" value="Genomic_DNA"/>
</dbReference>
<reference evidence="1 2" key="2">
    <citation type="journal article" date="2014" name="J. Gen. Appl. Microbiol.">
        <title>The early diverging ascomycetous budding yeast Saitoella complicata has three histone deacetylases belonging to the Clr6, Hos2, and Rpd3 lineages.</title>
        <authorList>
            <person name="Nishida H."/>
            <person name="Matsumoto T."/>
            <person name="Kondo S."/>
            <person name="Hamamoto M."/>
            <person name="Yoshikawa H."/>
        </authorList>
    </citation>
    <scope>NUCLEOTIDE SEQUENCE [LARGE SCALE GENOMIC DNA]</scope>
    <source>
        <strain evidence="1 2">NRRL Y-17804</strain>
    </source>
</reference>
<reference evidence="1 2" key="3">
    <citation type="journal article" date="2015" name="Genome Announc.">
        <title>Draft Genome Sequence of the Archiascomycetous Yeast Saitoella complicata.</title>
        <authorList>
            <person name="Yamauchi K."/>
            <person name="Kondo S."/>
            <person name="Hamamoto M."/>
            <person name="Takahashi Y."/>
            <person name="Ogura Y."/>
            <person name="Hayashi T."/>
            <person name="Nishida H."/>
        </authorList>
    </citation>
    <scope>NUCLEOTIDE SEQUENCE [LARGE SCALE GENOMIC DNA]</scope>
    <source>
        <strain evidence="1 2">NRRL Y-17804</strain>
    </source>
</reference>
<keyword evidence="2" id="KW-1185">Reference proteome</keyword>
<comment type="caution">
    <text evidence="1">The sequence shown here is derived from an EMBL/GenBank/DDBJ whole genome shotgun (WGS) entry which is preliminary data.</text>
</comment>